<dbReference type="EMBL" id="CAJNJA010069030">
    <property type="protein sequence ID" value="CAE7896757.1"/>
    <property type="molecule type" value="Genomic_DNA"/>
</dbReference>
<dbReference type="CDD" id="cd06257">
    <property type="entry name" value="DnaJ"/>
    <property type="match status" value="1"/>
</dbReference>
<feature type="compositionally biased region" description="Acidic residues" evidence="1">
    <location>
        <begin position="252"/>
        <end position="266"/>
    </location>
</feature>
<dbReference type="InterPro" id="IPR025239">
    <property type="entry name" value="DUF4187"/>
</dbReference>
<proteinExistence type="predicted"/>
<evidence type="ECO:0000313" key="4">
    <source>
        <dbReference type="Proteomes" id="UP000601435"/>
    </source>
</evidence>
<feature type="compositionally biased region" description="Acidic residues" evidence="1">
    <location>
        <begin position="285"/>
        <end position="295"/>
    </location>
</feature>
<reference evidence="3" key="1">
    <citation type="submission" date="2021-02" db="EMBL/GenBank/DDBJ databases">
        <authorList>
            <person name="Dougan E. K."/>
            <person name="Rhodes N."/>
            <person name="Thang M."/>
            <person name="Chan C."/>
        </authorList>
    </citation>
    <scope>NUCLEOTIDE SEQUENCE</scope>
</reference>
<organism evidence="3 4">
    <name type="scientific">Symbiodinium necroappetens</name>
    <dbReference type="NCBI Taxonomy" id="1628268"/>
    <lineage>
        <taxon>Eukaryota</taxon>
        <taxon>Sar</taxon>
        <taxon>Alveolata</taxon>
        <taxon>Dinophyceae</taxon>
        <taxon>Suessiales</taxon>
        <taxon>Symbiodiniaceae</taxon>
        <taxon>Symbiodinium</taxon>
    </lineage>
</organism>
<keyword evidence="4" id="KW-1185">Reference proteome</keyword>
<dbReference type="GO" id="GO:0000776">
    <property type="term" value="C:kinetochore"/>
    <property type="evidence" value="ECO:0007669"/>
    <property type="project" value="TreeGrafter"/>
</dbReference>
<feature type="domain" description="J" evidence="2">
    <location>
        <begin position="11"/>
        <end position="68"/>
    </location>
</feature>
<dbReference type="InterPro" id="IPR001623">
    <property type="entry name" value="DnaJ_domain"/>
</dbReference>
<name>A0A813B9C1_9DINO</name>
<dbReference type="SUPFAM" id="SSF46565">
    <property type="entry name" value="Chaperone J-domain"/>
    <property type="match status" value="1"/>
</dbReference>
<dbReference type="Pfam" id="PF00226">
    <property type="entry name" value="DnaJ"/>
    <property type="match status" value="1"/>
</dbReference>
<comment type="caution">
    <text evidence="3">The sequence shown here is derived from an EMBL/GenBank/DDBJ whole genome shotgun (WGS) entry which is preliminary data.</text>
</comment>
<gene>
    <name evidence="3" type="ORF">SNEC2469_LOCUS30048</name>
</gene>
<dbReference type="SMART" id="SM00271">
    <property type="entry name" value="DnaJ"/>
    <property type="match status" value="1"/>
</dbReference>
<dbReference type="PROSITE" id="PS50076">
    <property type="entry name" value="DNAJ_2"/>
    <property type="match status" value="1"/>
</dbReference>
<evidence type="ECO:0000313" key="3">
    <source>
        <dbReference type="EMBL" id="CAE7896757.1"/>
    </source>
</evidence>
<evidence type="ECO:0000256" key="1">
    <source>
        <dbReference type="SAM" id="MobiDB-lite"/>
    </source>
</evidence>
<dbReference type="SMART" id="SM01173">
    <property type="entry name" value="DUF4187"/>
    <property type="match status" value="1"/>
</dbReference>
<feature type="region of interest" description="Disordered" evidence="1">
    <location>
        <begin position="252"/>
        <end position="318"/>
    </location>
</feature>
<protein>
    <recommendedName>
        <fullName evidence="2">J domain-containing protein</fullName>
    </recommendedName>
</protein>
<accession>A0A813B9C1</accession>
<dbReference type="Gene3D" id="1.10.287.110">
    <property type="entry name" value="DnaJ domain"/>
    <property type="match status" value="1"/>
</dbReference>
<dbReference type="Pfam" id="PF13821">
    <property type="entry name" value="DUF4187"/>
    <property type="match status" value="1"/>
</dbReference>
<dbReference type="InterPro" id="IPR039249">
    <property type="entry name" value="GPATCH11"/>
</dbReference>
<feature type="compositionally biased region" description="Polar residues" evidence="1">
    <location>
        <begin position="272"/>
        <end position="282"/>
    </location>
</feature>
<evidence type="ECO:0000259" key="2">
    <source>
        <dbReference type="PROSITE" id="PS50076"/>
    </source>
</evidence>
<sequence>MAVAKILAASNPFARLQLELEAVDVAIVRSQYRRLALAVHPDKCKEPKAKEAFQALSEAFERLSSAVGQAQCLREAGAKAAKVSKRGSPGPEPPEAGGAPSAEDRKARWWDTKTWEEFEERLRHRERAEAALRLRYCSGLRLRFSTKKMREHVRAAERSAEHLDRNMGLAESFLWPPESTQTARDLEEEVAKARQTEPWPGAANELLPDYNERPELNDPQMALQRLLELLTHLRAVHRYCLFCGCTYDSTEDMEENCPGVTEEEHEEASSAGLRSSQKSTAAQPEEPEDEEEDPLEAYMVSVEAEAERQKKGKRKRPR</sequence>
<dbReference type="Proteomes" id="UP000601435">
    <property type="component" value="Unassembled WGS sequence"/>
</dbReference>
<dbReference type="PANTHER" id="PTHR21032">
    <property type="entry name" value="G PATCH DOMAIN-CONTAINING PROTEIN 11"/>
    <property type="match status" value="1"/>
</dbReference>
<dbReference type="PANTHER" id="PTHR21032:SF0">
    <property type="entry name" value="G PATCH DOMAIN-CONTAINING PROTEIN 11"/>
    <property type="match status" value="1"/>
</dbReference>
<feature type="region of interest" description="Disordered" evidence="1">
    <location>
        <begin position="80"/>
        <end position="106"/>
    </location>
</feature>
<dbReference type="InterPro" id="IPR036869">
    <property type="entry name" value="J_dom_sf"/>
</dbReference>
<dbReference type="OrthoDB" id="342454at2759"/>
<dbReference type="AlphaFoldDB" id="A0A813B9C1"/>